<dbReference type="PANTHER" id="PTHR30115:SF11">
    <property type="entry name" value="NITROGEN REGULATORY PROTEIN P-II HOMOLOG"/>
    <property type="match status" value="1"/>
</dbReference>
<dbReference type="InterPro" id="IPR002187">
    <property type="entry name" value="N-reg_PII"/>
</dbReference>
<dbReference type="PANTHER" id="PTHR30115">
    <property type="entry name" value="NITROGEN REGULATORY PROTEIN P-II"/>
    <property type="match status" value="1"/>
</dbReference>
<evidence type="ECO:0000313" key="1">
    <source>
        <dbReference type="EMBL" id="OEF96271.1"/>
    </source>
</evidence>
<dbReference type="GO" id="GO:0030234">
    <property type="term" value="F:enzyme regulator activity"/>
    <property type="evidence" value="ECO:0007669"/>
    <property type="project" value="InterPro"/>
</dbReference>
<dbReference type="Pfam" id="PF00543">
    <property type="entry name" value="P-II"/>
    <property type="match status" value="1"/>
</dbReference>
<dbReference type="AlphaFoldDB" id="A0A1E5G0B3"/>
<comment type="caution">
    <text evidence="1">The sequence shown here is derived from an EMBL/GenBank/DDBJ whole genome shotgun (WGS) entry which is preliminary data.</text>
</comment>
<accession>A0A1E5G0B3</accession>
<dbReference type="Gene3D" id="3.30.70.120">
    <property type="match status" value="1"/>
</dbReference>
<dbReference type="SMART" id="SM00938">
    <property type="entry name" value="P-II"/>
    <property type="match status" value="1"/>
</dbReference>
<gene>
    <name evidence="1" type="ORF">BHF68_08910</name>
</gene>
<protein>
    <submittedName>
        <fullName evidence="1">Nitrogen fixation protein</fullName>
    </submittedName>
</protein>
<dbReference type="GO" id="GO:0005524">
    <property type="term" value="F:ATP binding"/>
    <property type="evidence" value="ECO:0007669"/>
    <property type="project" value="TreeGrafter"/>
</dbReference>
<evidence type="ECO:0000313" key="2">
    <source>
        <dbReference type="Proteomes" id="UP000094296"/>
    </source>
</evidence>
<dbReference type="STRING" id="766136.BHF68_08910"/>
<dbReference type="Proteomes" id="UP000094296">
    <property type="component" value="Unassembled WGS sequence"/>
</dbReference>
<dbReference type="GO" id="GO:0006808">
    <property type="term" value="P:regulation of nitrogen utilization"/>
    <property type="evidence" value="ECO:0007669"/>
    <property type="project" value="InterPro"/>
</dbReference>
<dbReference type="OrthoDB" id="9802729at2"/>
<dbReference type="GO" id="GO:0005829">
    <property type="term" value="C:cytosol"/>
    <property type="evidence" value="ECO:0007669"/>
    <property type="project" value="TreeGrafter"/>
</dbReference>
<proteinExistence type="predicted"/>
<keyword evidence="2" id="KW-1185">Reference proteome</keyword>
<name>A0A1E5G0B3_9FIRM</name>
<dbReference type="EMBL" id="MIJE01000032">
    <property type="protein sequence ID" value="OEF96271.1"/>
    <property type="molecule type" value="Genomic_DNA"/>
</dbReference>
<dbReference type="PROSITE" id="PS51343">
    <property type="entry name" value="PII_GLNB_DOM"/>
    <property type="match status" value="1"/>
</dbReference>
<reference evidence="1 2" key="1">
    <citation type="submission" date="2016-09" db="EMBL/GenBank/DDBJ databases">
        <title>Draft genome sequence for the type strain of Desulfuribacillus alkaliarsenatis AHT28, an obligately anaerobic, sulfidogenic bacterium isolated from Russian soda lake sediments.</title>
        <authorList>
            <person name="Abin C.A."/>
            <person name="Hollibaugh J.T."/>
        </authorList>
    </citation>
    <scope>NUCLEOTIDE SEQUENCE [LARGE SCALE GENOMIC DNA]</scope>
    <source>
        <strain evidence="1 2">AHT28</strain>
    </source>
</reference>
<dbReference type="RefSeq" id="WP_069643777.1">
    <property type="nucleotide sequence ID" value="NZ_MIJE01000032.1"/>
</dbReference>
<organism evidence="1 2">
    <name type="scientific">Desulfuribacillus alkaliarsenatis</name>
    <dbReference type="NCBI Taxonomy" id="766136"/>
    <lineage>
        <taxon>Bacteria</taxon>
        <taxon>Bacillati</taxon>
        <taxon>Bacillota</taxon>
        <taxon>Desulfuribacillia</taxon>
        <taxon>Desulfuribacillales</taxon>
        <taxon>Desulfuribacillaceae</taxon>
        <taxon>Desulfuribacillus</taxon>
    </lineage>
</organism>
<dbReference type="SUPFAM" id="SSF54913">
    <property type="entry name" value="GlnB-like"/>
    <property type="match status" value="1"/>
</dbReference>
<dbReference type="PRINTS" id="PR00340">
    <property type="entry name" value="PIIGLNB"/>
</dbReference>
<dbReference type="InterPro" id="IPR015867">
    <property type="entry name" value="N-reg_PII/ATP_PRibTrfase_C"/>
</dbReference>
<sequence>MKEIMAIIRMNKVAQTKKALVEAGFNGLTAMKAVGRGKMLTDLSELDKLDAAQEEVREKFMESILTGGRLVPKRLLLLTVPSDEVKKAVDTIISVNQEGNRGDGKIFVLPLADAIRIRTGEQGEEAV</sequence>
<dbReference type="InterPro" id="IPR011322">
    <property type="entry name" value="N-reg_PII-like_a/b"/>
</dbReference>